<accession>A0ABS3CB72</accession>
<dbReference type="SUPFAM" id="SSF53448">
    <property type="entry name" value="Nucleotide-diphospho-sugar transferases"/>
    <property type="match status" value="1"/>
</dbReference>
<proteinExistence type="predicted"/>
<dbReference type="InterPro" id="IPR029044">
    <property type="entry name" value="Nucleotide-diphossugar_trans"/>
</dbReference>
<dbReference type="Gene3D" id="3.90.550.10">
    <property type="entry name" value="Spore Coat Polysaccharide Biosynthesis Protein SpsA, Chain A"/>
    <property type="match status" value="1"/>
</dbReference>
<evidence type="ECO:0000313" key="2">
    <source>
        <dbReference type="EMBL" id="MBN7812889.1"/>
    </source>
</evidence>
<dbReference type="EMBL" id="JAFKCT010000009">
    <property type="protein sequence ID" value="MBN7812889.1"/>
    <property type="molecule type" value="Genomic_DNA"/>
</dbReference>
<dbReference type="InterPro" id="IPR001173">
    <property type="entry name" value="Glyco_trans_2-like"/>
</dbReference>
<feature type="domain" description="Glycosyltransferase 2-like" evidence="1">
    <location>
        <begin position="2"/>
        <end position="144"/>
    </location>
</feature>
<dbReference type="Proteomes" id="UP000664317">
    <property type="component" value="Unassembled WGS sequence"/>
</dbReference>
<dbReference type="Pfam" id="PF00535">
    <property type="entry name" value="Glycos_transf_2"/>
    <property type="match status" value="1"/>
</dbReference>
<organism evidence="2 3">
    <name type="scientific">Algoriphagus oliviformis</name>
    <dbReference type="NCBI Taxonomy" id="2811231"/>
    <lineage>
        <taxon>Bacteria</taxon>
        <taxon>Pseudomonadati</taxon>
        <taxon>Bacteroidota</taxon>
        <taxon>Cytophagia</taxon>
        <taxon>Cytophagales</taxon>
        <taxon>Cyclobacteriaceae</taxon>
        <taxon>Algoriphagus</taxon>
    </lineage>
</organism>
<evidence type="ECO:0000313" key="3">
    <source>
        <dbReference type="Proteomes" id="UP000664317"/>
    </source>
</evidence>
<comment type="caution">
    <text evidence="2">The sequence shown here is derived from an EMBL/GenBank/DDBJ whole genome shotgun (WGS) entry which is preliminary data.</text>
</comment>
<gene>
    <name evidence="2" type="ORF">J0A68_18175</name>
</gene>
<sequence>MICSHNGEDFIAQQVESIAKQSLPVDFIIVHDYSSTDSTREKIKGLSEKYLNLSYVFFDFAKSACHSFLNSIAVVREAQAGSEYVLYLCDQDDVWAYNKNERVFAEIRKGAEFVFHDVIISDSDLNPIKTSFYHKFWDVRRDFVLPSLFLSNCVIGHTIALSSVFLSQLDLDFDERIPMHDWYISLSVLNRSVSYSFIPEQLSSYRQHSSNVLGASQANPLAKIKKSYRHGKALLLYQEFLLSKGFPTTTNLLRLFRNSLSLRPFSKLGFIVLTLTFSSFFKATRQIK</sequence>
<evidence type="ECO:0000259" key="1">
    <source>
        <dbReference type="Pfam" id="PF00535"/>
    </source>
</evidence>
<keyword evidence="3" id="KW-1185">Reference proteome</keyword>
<name>A0ABS3CB72_9BACT</name>
<protein>
    <submittedName>
        <fullName evidence="2">Glycosyltransferase</fullName>
    </submittedName>
</protein>
<reference evidence="2 3" key="1">
    <citation type="submission" date="2021-03" db="EMBL/GenBank/DDBJ databases">
        <title>novel species isolated from a fishpond in China.</title>
        <authorList>
            <person name="Lu H."/>
            <person name="Cai Z."/>
        </authorList>
    </citation>
    <scope>NUCLEOTIDE SEQUENCE [LARGE SCALE GENOMIC DNA]</scope>
    <source>
        <strain evidence="2 3">H41</strain>
    </source>
</reference>